<dbReference type="EMBL" id="GG663737">
    <property type="protein sequence ID" value="EEH58469.1"/>
    <property type="molecule type" value="Genomic_DNA"/>
</dbReference>
<feature type="region of interest" description="Disordered" evidence="1">
    <location>
        <begin position="1"/>
        <end position="37"/>
    </location>
</feature>
<organism evidence="4">
    <name type="scientific">Micromonas pusilla (strain CCMP1545)</name>
    <name type="common">Picoplanktonic green alga</name>
    <dbReference type="NCBI Taxonomy" id="564608"/>
    <lineage>
        <taxon>Eukaryota</taxon>
        <taxon>Viridiplantae</taxon>
        <taxon>Chlorophyta</taxon>
        <taxon>Mamiellophyceae</taxon>
        <taxon>Mamiellales</taxon>
        <taxon>Mamiellaceae</taxon>
        <taxon>Micromonas</taxon>
    </lineage>
</organism>
<gene>
    <name evidence="3" type="ORF">MICPUCDRAFT_38739</name>
</gene>
<evidence type="ECO:0000259" key="2">
    <source>
        <dbReference type="PROSITE" id="PS50191"/>
    </source>
</evidence>
<dbReference type="InterPro" id="IPR036865">
    <property type="entry name" value="CRAL-TRIO_dom_sf"/>
</dbReference>
<dbReference type="CDD" id="cd00170">
    <property type="entry name" value="SEC14"/>
    <property type="match status" value="1"/>
</dbReference>
<dbReference type="OMA" id="WIACCAN"/>
<feature type="domain" description="CRAL-TRIO" evidence="2">
    <location>
        <begin position="139"/>
        <end position="324"/>
    </location>
</feature>
<accession>C1MLU4</accession>
<name>C1MLU4_MICPC</name>
<keyword evidence="4" id="KW-1185">Reference proteome</keyword>
<evidence type="ECO:0000256" key="1">
    <source>
        <dbReference type="SAM" id="MobiDB-lite"/>
    </source>
</evidence>
<dbReference type="OrthoDB" id="10563568at2759"/>
<dbReference type="Pfam" id="PF00650">
    <property type="entry name" value="CRAL_TRIO"/>
    <property type="match status" value="1"/>
</dbReference>
<evidence type="ECO:0000313" key="3">
    <source>
        <dbReference type="EMBL" id="EEH58469.1"/>
    </source>
</evidence>
<dbReference type="InterPro" id="IPR001251">
    <property type="entry name" value="CRAL-TRIO_dom"/>
</dbReference>
<dbReference type="SUPFAM" id="SSF46938">
    <property type="entry name" value="CRAL/TRIO N-terminal domain"/>
    <property type="match status" value="1"/>
</dbReference>
<reference evidence="3 4" key="1">
    <citation type="journal article" date="2009" name="Science">
        <title>Green evolution and dynamic adaptations revealed by genomes of the marine picoeukaryotes Micromonas.</title>
        <authorList>
            <person name="Worden A.Z."/>
            <person name="Lee J.H."/>
            <person name="Mock T."/>
            <person name="Rouze P."/>
            <person name="Simmons M.P."/>
            <person name="Aerts A.L."/>
            <person name="Allen A.E."/>
            <person name="Cuvelier M.L."/>
            <person name="Derelle E."/>
            <person name="Everett M.V."/>
            <person name="Foulon E."/>
            <person name="Grimwood J."/>
            <person name="Gundlach H."/>
            <person name="Henrissat B."/>
            <person name="Napoli C."/>
            <person name="McDonald S.M."/>
            <person name="Parker M.S."/>
            <person name="Rombauts S."/>
            <person name="Salamov A."/>
            <person name="Von Dassow P."/>
            <person name="Badger J.H."/>
            <person name="Coutinho P.M."/>
            <person name="Demir E."/>
            <person name="Dubchak I."/>
            <person name="Gentemann C."/>
            <person name="Eikrem W."/>
            <person name="Gready J.E."/>
            <person name="John U."/>
            <person name="Lanier W."/>
            <person name="Lindquist E.A."/>
            <person name="Lucas S."/>
            <person name="Mayer K.F."/>
            <person name="Moreau H."/>
            <person name="Not F."/>
            <person name="Otillar R."/>
            <person name="Panaud O."/>
            <person name="Pangilinan J."/>
            <person name="Paulsen I."/>
            <person name="Piegu B."/>
            <person name="Poliakov A."/>
            <person name="Robbens S."/>
            <person name="Schmutz J."/>
            <person name="Toulza E."/>
            <person name="Wyss T."/>
            <person name="Zelensky A."/>
            <person name="Zhou K."/>
            <person name="Armbrust E.V."/>
            <person name="Bhattacharya D."/>
            <person name="Goodenough U.W."/>
            <person name="Van de Peer Y."/>
            <person name="Grigoriev I.V."/>
        </authorList>
    </citation>
    <scope>NUCLEOTIDE SEQUENCE [LARGE SCALE GENOMIC DNA]</scope>
    <source>
        <strain evidence="3 4">CCMP1545</strain>
    </source>
</reference>
<dbReference type="Proteomes" id="UP000001876">
    <property type="component" value="Unassembled WGS sequence"/>
</dbReference>
<dbReference type="PROSITE" id="PS50191">
    <property type="entry name" value="CRAL_TRIO"/>
    <property type="match status" value="1"/>
</dbReference>
<dbReference type="RefSeq" id="XP_003056824.1">
    <property type="nucleotide sequence ID" value="XM_003056778.1"/>
</dbReference>
<dbReference type="AlphaFoldDB" id="C1MLU4"/>
<dbReference type="Gene3D" id="3.40.525.10">
    <property type="entry name" value="CRAL-TRIO lipid binding domain"/>
    <property type="match status" value="1"/>
</dbReference>
<dbReference type="InterPro" id="IPR036273">
    <property type="entry name" value="CRAL/TRIO_N_dom_sf"/>
</dbReference>
<dbReference type="GeneID" id="9682720"/>
<evidence type="ECO:0000313" key="4">
    <source>
        <dbReference type="Proteomes" id="UP000001876"/>
    </source>
</evidence>
<sequence length="471" mass="52111">MPPCFNADADRAMMTQDARAEPEVAPEIVPAPPPRESDAREDVVAALAEALECEDKRLVRRFAATRAWDYDATMKLLREYVTWRKRVGLDDGSLCRAPGVRRELRKRHTMRLLNPKDARRRDRDADAAAAAAAANDEQRLTFLELHTPAMWPTACDVDGSPVIYTNMRQYQRGVGKAVENTFVWILETVCGEMDDAASAAAAAVPATLEGERADARDREMHGGKFTIFLDLSSCDHVPLHAFFSIGRVLQNAVKKGFRGRLRNVYVFPTGRGSRALLKILKPFLGKYTPPKVKLVPKEDKERLCEIFTRETLPPHLGGTSKLMAVDLEAEAAEEDVAAAAAAAAAVAPGAAASDADGDEHHHEDLKWFLKVPAFNFVVLVAMTAHCATHGPTFGRAARDEKAKEKFETDDGDVRRARLRRYLAPVVRNSVMWHLIGREGLGIKWSALWSAGVTVFFGIVRRFTSAEGRGRD</sequence>
<proteinExistence type="predicted"/>
<protein>
    <submittedName>
        <fullName evidence="3">Predicted protein</fullName>
    </submittedName>
</protein>
<dbReference type="SUPFAM" id="SSF52087">
    <property type="entry name" value="CRAL/TRIO domain"/>
    <property type="match status" value="1"/>
</dbReference>
<dbReference type="KEGG" id="mpp:MICPUCDRAFT_38739"/>